<dbReference type="InterPro" id="IPR013818">
    <property type="entry name" value="Lipase"/>
</dbReference>
<sequence>MRFLEVRQTSLSSYQDSLKNLEGKQGKGRQRELVAGGMISVRQLREALVFGVLLAIGGTLRTKRFLCLSGEICYNEPLDVGCFDRIAFGKFCQHMYLPMSPFAVDPNFTIYHSDDRLLHHHLNVVNLIEQVKNTRFPKSNDVTFVIHGFGESEKHWMHYAKDALVRLEQQTVILVYWGRGASHPNYFQASANTRVVGAIIAKVIQAINKVHGIPLGRFRLVGFSLGAHVAGFGGKQFNETKIGAIYGLDPAGPLFTEGNPNRFYKAVPPAERLDRYDADYVEILHTSGDDLFHAGAGSPFQWGDVDFYANGGEQQPGCEIEYLRFFTFDTELMVNEFWRTMKCSHIMAYHAFIHSITDNYLERHVAFECHTKHAWTYGRCSGGKIAEFGFKRYPPVADKKSEQRKFFFGTLQNGTKAVHVVVSMDSPEVQKIPRHWKIEIGNVTVSLVTQLTAISETLNFPSGNYTFVAAIAEEDLETVDGVEVEWNSGKFEFAAFGIQYPQRQWKQRFLQMYVEVYRRMEIYWRAMMS</sequence>
<name>A0A4V6A358_STECR</name>
<dbReference type="PANTHER" id="PTHR11610:SF173">
    <property type="entry name" value="LIPASE DOMAIN-CONTAINING PROTEIN-RELATED"/>
    <property type="match status" value="1"/>
</dbReference>
<evidence type="ECO:0000256" key="3">
    <source>
        <dbReference type="ARBA" id="ARBA00022525"/>
    </source>
</evidence>
<reference evidence="6" key="2">
    <citation type="journal article" date="2015" name="Genome Biol.">
        <title>Comparative genomics of Steinernema reveals deeply conserved gene regulatory networks.</title>
        <authorList>
            <person name="Dillman A.R."/>
            <person name="Macchietto M."/>
            <person name="Porter C.F."/>
            <person name="Rogers A."/>
            <person name="Williams B."/>
            <person name="Antoshechkin I."/>
            <person name="Lee M.M."/>
            <person name="Goodwin Z."/>
            <person name="Lu X."/>
            <person name="Lewis E.E."/>
            <person name="Goodrich-Blair H."/>
            <person name="Stock S.P."/>
            <person name="Adams B.J."/>
            <person name="Sternberg P.W."/>
            <person name="Mortazavi A."/>
        </authorList>
    </citation>
    <scope>NUCLEOTIDE SEQUENCE [LARGE SCALE GENOMIC DNA]</scope>
    <source>
        <strain evidence="6">ALL</strain>
    </source>
</reference>
<dbReference type="GO" id="GO:0016298">
    <property type="term" value="F:lipase activity"/>
    <property type="evidence" value="ECO:0007669"/>
    <property type="project" value="InterPro"/>
</dbReference>
<dbReference type="PANTHER" id="PTHR11610">
    <property type="entry name" value="LIPASE"/>
    <property type="match status" value="1"/>
</dbReference>
<dbReference type="PRINTS" id="PR00821">
    <property type="entry name" value="TAGLIPASE"/>
</dbReference>
<evidence type="ECO:0000256" key="2">
    <source>
        <dbReference type="ARBA" id="ARBA00010701"/>
    </source>
</evidence>
<protein>
    <recommendedName>
        <fullName evidence="5">Lipase domain-containing protein</fullName>
    </recommendedName>
</protein>
<dbReference type="Pfam" id="PF00151">
    <property type="entry name" value="Lipase"/>
    <property type="match status" value="1"/>
</dbReference>
<proteinExistence type="inferred from homology"/>
<evidence type="ECO:0000313" key="6">
    <source>
        <dbReference type="EMBL" id="TKR81235.1"/>
    </source>
</evidence>
<feature type="domain" description="Lipase" evidence="5">
    <location>
        <begin position="97"/>
        <end position="410"/>
    </location>
</feature>
<reference evidence="6" key="1">
    <citation type="submission" date="2013-11" db="EMBL/GenBank/DDBJ databases">
        <authorList>
            <person name="Sternberg P."/>
            <person name="Dillman A."/>
            <person name="Macchietto M."/>
        </authorList>
    </citation>
    <scope>NUCLEOTIDE SEQUENCE</scope>
    <source>
        <strain evidence="6">ALL</strain>
    </source>
</reference>
<comment type="similarity">
    <text evidence="2 4">Belongs to the AB hydrolase superfamily. Lipase family.</text>
</comment>
<dbReference type="GO" id="GO:0005615">
    <property type="term" value="C:extracellular space"/>
    <property type="evidence" value="ECO:0007669"/>
    <property type="project" value="TreeGrafter"/>
</dbReference>
<keyword evidence="3" id="KW-0964">Secreted</keyword>
<evidence type="ECO:0000259" key="5">
    <source>
        <dbReference type="Pfam" id="PF00151"/>
    </source>
</evidence>
<dbReference type="OrthoDB" id="5918157at2759"/>
<organism evidence="6">
    <name type="scientific">Steinernema carpocapsae</name>
    <name type="common">Entomopathogenic nematode</name>
    <dbReference type="NCBI Taxonomy" id="34508"/>
    <lineage>
        <taxon>Eukaryota</taxon>
        <taxon>Metazoa</taxon>
        <taxon>Ecdysozoa</taxon>
        <taxon>Nematoda</taxon>
        <taxon>Chromadorea</taxon>
        <taxon>Rhabditida</taxon>
        <taxon>Tylenchina</taxon>
        <taxon>Panagrolaimomorpha</taxon>
        <taxon>Strongyloidoidea</taxon>
        <taxon>Steinernematidae</taxon>
        <taxon>Steinernema</taxon>
    </lineage>
</organism>
<accession>A0A4V6A358</accession>
<dbReference type="SUPFAM" id="SSF53474">
    <property type="entry name" value="alpha/beta-Hydrolases"/>
    <property type="match status" value="1"/>
</dbReference>
<dbReference type="Gene3D" id="3.40.50.1820">
    <property type="entry name" value="alpha/beta hydrolase"/>
    <property type="match status" value="1"/>
</dbReference>
<dbReference type="STRING" id="34508.A0A4V6A358"/>
<evidence type="ECO:0000256" key="4">
    <source>
        <dbReference type="RuleBase" id="RU004262"/>
    </source>
</evidence>
<gene>
    <name evidence="6" type="ORF">L596_015140</name>
</gene>
<dbReference type="AlphaFoldDB" id="A0A4V6A358"/>
<evidence type="ECO:0000256" key="1">
    <source>
        <dbReference type="ARBA" id="ARBA00004613"/>
    </source>
</evidence>
<dbReference type="GO" id="GO:0016042">
    <property type="term" value="P:lipid catabolic process"/>
    <property type="evidence" value="ECO:0007669"/>
    <property type="project" value="TreeGrafter"/>
</dbReference>
<comment type="subcellular location">
    <subcellularLocation>
        <location evidence="1">Secreted</location>
    </subcellularLocation>
</comment>
<dbReference type="InterPro" id="IPR029058">
    <property type="entry name" value="AB_hydrolase_fold"/>
</dbReference>
<dbReference type="EMBL" id="AZBU02000004">
    <property type="protein sequence ID" value="TKR81235.1"/>
    <property type="molecule type" value="Genomic_DNA"/>
</dbReference>
<reference evidence="6" key="3">
    <citation type="journal article" date="2019" name="G3 (Bethesda)">
        <title>Hybrid Assembly of the Genome of the Entomopathogenic Nematode Steinernema carpocapsae Identifies the X-Chromosome.</title>
        <authorList>
            <person name="Serra L."/>
            <person name="Macchietto M."/>
            <person name="Macias-Munoz A."/>
            <person name="McGill C.J."/>
            <person name="Rodriguez I.M."/>
            <person name="Rodriguez B."/>
            <person name="Murad R."/>
            <person name="Mortazavi A."/>
        </authorList>
    </citation>
    <scope>NUCLEOTIDE SEQUENCE</scope>
    <source>
        <strain evidence="6">ALL</strain>
    </source>
</reference>
<dbReference type="InterPro" id="IPR000734">
    <property type="entry name" value="TAG_lipase"/>
</dbReference>
<comment type="caution">
    <text evidence="6">The sequence shown here is derived from an EMBL/GenBank/DDBJ whole genome shotgun (WGS) entry which is preliminary data.</text>
</comment>